<comment type="catalytic activity">
    <reaction evidence="1">
        <text>a 1,2-diacyl-sn-glycero-3-phospho-(1D-myo-inositol) + ATP = a 1,2-diacyl-sn-glycero-3-phospho-(1D-myo-inositol 4-phosphate) + ADP + H(+)</text>
        <dbReference type="Rhea" id="RHEA:19877"/>
        <dbReference type="ChEBI" id="CHEBI:15378"/>
        <dbReference type="ChEBI" id="CHEBI:30616"/>
        <dbReference type="ChEBI" id="CHEBI:57880"/>
        <dbReference type="ChEBI" id="CHEBI:58178"/>
        <dbReference type="ChEBI" id="CHEBI:456216"/>
        <dbReference type="EC" id="2.7.1.67"/>
    </reaction>
</comment>
<dbReference type="SMART" id="SM00145">
    <property type="entry name" value="PI3Ka"/>
    <property type="match status" value="1"/>
</dbReference>
<name>A0A3N4KAQ9_9PEZI</name>
<keyword evidence="6" id="KW-0418">Kinase</keyword>
<dbReference type="PANTHER" id="PTHR10048:SF15">
    <property type="entry name" value="PHOSPHATIDYLINOSITOL 4-KINASE ALPHA"/>
    <property type="match status" value="1"/>
</dbReference>
<dbReference type="InterPro" id="IPR018936">
    <property type="entry name" value="PI3/4_kinase_CS"/>
</dbReference>
<dbReference type="PANTHER" id="PTHR10048">
    <property type="entry name" value="PHOSPHATIDYLINOSITOL KINASE"/>
    <property type="match status" value="1"/>
</dbReference>
<feature type="domain" description="PIK helical" evidence="9">
    <location>
        <begin position="1345"/>
        <end position="1521"/>
    </location>
</feature>
<dbReference type="FunCoup" id="A0A3N4KAQ9">
    <property type="interactions" value="828"/>
</dbReference>
<dbReference type="Gene3D" id="3.30.1010.10">
    <property type="entry name" value="Phosphatidylinositol 3-kinase Catalytic Subunit, Chain A, domain 4"/>
    <property type="match status" value="1"/>
</dbReference>
<dbReference type="STRING" id="1392247.A0A3N4KAQ9"/>
<evidence type="ECO:0000313" key="11">
    <source>
        <dbReference type="Proteomes" id="UP000277580"/>
    </source>
</evidence>
<gene>
    <name evidence="10" type="ORF">P167DRAFT_540012</name>
</gene>
<dbReference type="GO" id="GO:0005737">
    <property type="term" value="C:cytoplasm"/>
    <property type="evidence" value="ECO:0007669"/>
    <property type="project" value="TreeGrafter"/>
</dbReference>
<dbReference type="CDD" id="cd05167">
    <property type="entry name" value="PI4Kc_III_alpha"/>
    <property type="match status" value="1"/>
</dbReference>
<keyword evidence="7" id="KW-0067">ATP-binding</keyword>
<feature type="domain" description="PI3K/PI4K catalytic" evidence="8">
    <location>
        <begin position="1594"/>
        <end position="1888"/>
    </location>
</feature>
<dbReference type="FunFam" id="3.30.1010.10:FF:000014">
    <property type="entry name" value="Phosphatidylinositol 4-kinase STT4"/>
    <property type="match status" value="1"/>
</dbReference>
<sequence>MERSTRGLRRNALQKLAALSAKEPSTGSPNADLERLSEGCVSHSTRYVNGGINGFSNRPTNTSDIPMSLREFEVLLALCKAVPQLQSLDEAERLRRQLSPYLIESYNQRIAATPFFREIKPSPWESLTSHLTSALLSLGFKFPSLRPEVLETINVYLSNAVDHSLCELDEEEMLVFAPPVLSFLGFLDGTAKNINFWWSADPEHSSAPFVSQVRRVLNDDYLKNVEIVFSNIRASQEEEVRIWKTCVENYDSSNRPVGAMLLQHGFTKFLAASTALLVVDTPVPQQLGILDAMMSERGVPQANADKSCAVEPLSELAVEVVQLLENGVDYGIEAWQQSLGYSVKAQALTAYACCAFLSGEMVDDDLLNSWLSTIITDPVQMGNHDLASATLKILAFASKNDARAAPNFISTLHKLIVEGTPNPETTKVAGKCLAYVLRYQPQDATITTLNTLGHVLSSNNPEKALKAGGLRPFDATASSLSLVTSGEEEKGVYAVIIETIVGVVESCRDEKMVSLGQSIMIQRLNKVNALVNGRILGGLAQLAVIGAVADFKGVLQTINKMGIDAVIADDHQVMAAVLNARMSMAKNIPRDSQLYDVYLNDLLESASAIGGANADPQLAPRELSQLISPLARLLSSNGFETNFALRYDVVAGLLRDFWFNCAQLGVIQGSEILKRYNVDFQIIAQYSPPLVSGINEDETLENKLDQMPILKRGVVPQSTVEHKRRLVVMLPSNEVDIRTISHPRTIFLEAANTLECLRAEGGSYSKVLAYFVESGFKAGEGSNCMITIASKVTDLYMRRVLSGNYPQFSAGRAAEELAEVFIGCCHRLEKVQAMAINTADRMIAAIPSSLCQRASLFALLELLTLLWISCLDEETDEYTTRSTFASSKGNVSIELPDNYPFRRKTLNAFKSRAKGWVQKVLNIAPLDVKGLLQTYLSEFEGEDEGSFGHVSLGRSFALEMGSMVPSGDQKLASIEHLGDCEANTASDFVMQYTTRQAYRYIDSSVDNSKDLVFRPLGAMNTNAGQLPRPDSAQAVLDQMESKDYEKEFVPIEEVRDVLKKAAALVCRSEKDQGPLIRGLVGIPFSMFTKKSINLGISLWTGIIHEKPKLQTRMLAEIARNWEMTVEKRMGLYSPELVAPDAFDMRMEYAPSDKEQQLQDQHNASELLTPHLKLLHLLSSHYHANRHGNPHIQQIFLRLVRISLAGLHHATGHPLAREIRFRLVFFGLQVLRYSTGLNERQQIAFKDLILSAALSWFTFAPRWSFGGNKLQVKAEAHVLQDVANFINTMANIGGTNKNMRLKQDLLLLLVENEQTRLATWLYPLDHSRKHHLLPTYTARPATDNSIAILLPAAWHENPAIAVQLSKRFQSPRLEQDIRRLVTTYPEKVVDQPDAVQIMMGDKIASGLGFQLKYLLFWAPVNPITATTYFLPSYANNAFVLQYAMRSLESHSIDVTFFYVPQIVQTLRYDTLGYVERFILETAKFSQLFAHQIIWNMKANAFKDEDSTIPDPIKPTLDKVMEHLVNSFSGVDKNFYEREFSFFNEVTSISGKLRPYIKKTKPEKNAKIAEELAKIQVDVGVYLPSNPDGVVVDIDRTSGKSLQSHAKAPFMATFRIKKKPILSSHEDTTVGGHKRRQESQSTITKEVWQGAIFKVGDDCRQDMLALQLISAFRSIYNSVGLDVYVFPYRVTATAPGCGVIDVLPKSISRDMLGRDYEMGLYDYFISKYGSEDSIKFQEARNNFVKSMAGYSVISYLLKFKDRHNGNIMLDEAGHILHIDFGFCFDIAPGGITFERAPFKLTAEMVSVMGGTTDSQAYLRFEELCIKAFLAVRQYVDKLAHCVILMLDSGLPCFKPETIQNFRDRFVLEKSEREAADYMRYLVKKSYSSLSTGQYDRFQHLTNGIPY</sequence>
<dbReference type="EMBL" id="ML119179">
    <property type="protein sequence ID" value="RPB07597.1"/>
    <property type="molecule type" value="Genomic_DNA"/>
</dbReference>
<dbReference type="InterPro" id="IPR036940">
    <property type="entry name" value="PI3/4_kinase_cat_sf"/>
</dbReference>
<dbReference type="Pfam" id="PF00613">
    <property type="entry name" value="PI3Ka"/>
    <property type="match status" value="1"/>
</dbReference>
<dbReference type="GO" id="GO:0005886">
    <property type="term" value="C:plasma membrane"/>
    <property type="evidence" value="ECO:0007669"/>
    <property type="project" value="TreeGrafter"/>
</dbReference>
<dbReference type="InterPro" id="IPR015433">
    <property type="entry name" value="PI3/4_kinase"/>
</dbReference>
<dbReference type="GO" id="GO:0048015">
    <property type="term" value="P:phosphatidylinositol-mediated signaling"/>
    <property type="evidence" value="ECO:0007669"/>
    <property type="project" value="TreeGrafter"/>
</dbReference>
<dbReference type="GO" id="GO:0046854">
    <property type="term" value="P:phosphatidylinositol phosphate biosynthetic process"/>
    <property type="evidence" value="ECO:0007669"/>
    <property type="project" value="InterPro"/>
</dbReference>
<dbReference type="PROSITE" id="PS51545">
    <property type="entry name" value="PIK_HELICAL"/>
    <property type="match status" value="1"/>
</dbReference>
<dbReference type="Gene3D" id="1.25.40.70">
    <property type="entry name" value="Phosphatidylinositol 3-kinase, accessory domain (PIK)"/>
    <property type="match status" value="1"/>
</dbReference>
<dbReference type="InterPro" id="IPR016024">
    <property type="entry name" value="ARM-type_fold"/>
</dbReference>
<dbReference type="PROSITE" id="PS00915">
    <property type="entry name" value="PI3_4_KINASE_1"/>
    <property type="match status" value="1"/>
</dbReference>
<evidence type="ECO:0000256" key="7">
    <source>
        <dbReference type="ARBA" id="ARBA00022840"/>
    </source>
</evidence>
<dbReference type="Pfam" id="PF19274">
    <property type="entry name" value="PI4K_N"/>
    <property type="match status" value="1"/>
</dbReference>
<dbReference type="SUPFAM" id="SSF56112">
    <property type="entry name" value="Protein kinase-like (PK-like)"/>
    <property type="match status" value="1"/>
</dbReference>
<dbReference type="OrthoDB" id="10264149at2759"/>
<dbReference type="PROSITE" id="PS00916">
    <property type="entry name" value="PI3_4_KINASE_2"/>
    <property type="match status" value="1"/>
</dbReference>
<evidence type="ECO:0000259" key="9">
    <source>
        <dbReference type="PROSITE" id="PS51545"/>
    </source>
</evidence>
<protein>
    <recommendedName>
        <fullName evidence="3">1-phosphatidylinositol 4-kinase</fullName>
        <ecNumber evidence="3">2.7.1.67</ecNumber>
    </recommendedName>
</protein>
<evidence type="ECO:0000259" key="8">
    <source>
        <dbReference type="PROSITE" id="PS50290"/>
    </source>
</evidence>
<dbReference type="InParanoid" id="A0A3N4KAQ9"/>
<dbReference type="EC" id="2.7.1.67" evidence="3"/>
<dbReference type="GO" id="GO:0004430">
    <property type="term" value="F:1-phosphatidylinositol 4-kinase activity"/>
    <property type="evidence" value="ECO:0007669"/>
    <property type="project" value="UniProtKB-EC"/>
</dbReference>
<evidence type="ECO:0000256" key="1">
    <source>
        <dbReference type="ARBA" id="ARBA00001686"/>
    </source>
</evidence>
<reference evidence="10 11" key="1">
    <citation type="journal article" date="2018" name="Nat. Ecol. Evol.">
        <title>Pezizomycetes genomes reveal the molecular basis of ectomycorrhizal truffle lifestyle.</title>
        <authorList>
            <person name="Murat C."/>
            <person name="Payen T."/>
            <person name="Noel B."/>
            <person name="Kuo A."/>
            <person name="Morin E."/>
            <person name="Chen J."/>
            <person name="Kohler A."/>
            <person name="Krizsan K."/>
            <person name="Balestrini R."/>
            <person name="Da Silva C."/>
            <person name="Montanini B."/>
            <person name="Hainaut M."/>
            <person name="Levati E."/>
            <person name="Barry K.W."/>
            <person name="Belfiori B."/>
            <person name="Cichocki N."/>
            <person name="Clum A."/>
            <person name="Dockter R.B."/>
            <person name="Fauchery L."/>
            <person name="Guy J."/>
            <person name="Iotti M."/>
            <person name="Le Tacon F."/>
            <person name="Lindquist E.A."/>
            <person name="Lipzen A."/>
            <person name="Malagnac F."/>
            <person name="Mello A."/>
            <person name="Molinier V."/>
            <person name="Miyauchi S."/>
            <person name="Poulain J."/>
            <person name="Riccioni C."/>
            <person name="Rubini A."/>
            <person name="Sitrit Y."/>
            <person name="Splivallo R."/>
            <person name="Traeger S."/>
            <person name="Wang M."/>
            <person name="Zifcakova L."/>
            <person name="Wipf D."/>
            <person name="Zambonelli A."/>
            <person name="Paolocci F."/>
            <person name="Nowrousian M."/>
            <person name="Ottonello S."/>
            <person name="Baldrian P."/>
            <person name="Spatafora J.W."/>
            <person name="Henrissat B."/>
            <person name="Nagy L.G."/>
            <person name="Aury J.M."/>
            <person name="Wincker P."/>
            <person name="Grigoriev I.V."/>
            <person name="Bonfante P."/>
            <person name="Martin F.M."/>
        </authorList>
    </citation>
    <scope>NUCLEOTIDE SEQUENCE [LARGE SCALE GENOMIC DNA]</scope>
    <source>
        <strain evidence="10 11">CCBAS932</strain>
    </source>
</reference>
<dbReference type="FunFam" id="1.10.1070.11:FF:000022">
    <property type="entry name" value="Phosphatidylinositol 4-kinase stt4"/>
    <property type="match status" value="1"/>
</dbReference>
<keyword evidence="11" id="KW-1185">Reference proteome</keyword>
<dbReference type="InterPro" id="IPR042236">
    <property type="entry name" value="PI3K_accessory_sf"/>
</dbReference>
<dbReference type="InterPro" id="IPR000403">
    <property type="entry name" value="PI3/4_kinase_cat_dom"/>
</dbReference>
<dbReference type="PROSITE" id="PS50290">
    <property type="entry name" value="PI3_4_KINASE_3"/>
    <property type="match status" value="1"/>
</dbReference>
<evidence type="ECO:0000256" key="2">
    <source>
        <dbReference type="ARBA" id="ARBA00006209"/>
    </source>
</evidence>
<dbReference type="InterPro" id="IPR045495">
    <property type="entry name" value="PI4K_N"/>
</dbReference>
<dbReference type="FunFam" id="1.25.40.70:FF:000011">
    <property type="entry name" value="Phosphatidylinositol 4-kinase alpha"/>
    <property type="match status" value="1"/>
</dbReference>
<dbReference type="Gene3D" id="1.10.1070.11">
    <property type="entry name" value="Phosphatidylinositol 3-/4-kinase, catalytic domain"/>
    <property type="match status" value="1"/>
</dbReference>
<dbReference type="SMART" id="SM00146">
    <property type="entry name" value="PI3Kc"/>
    <property type="match status" value="1"/>
</dbReference>
<dbReference type="Proteomes" id="UP000277580">
    <property type="component" value="Unassembled WGS sequence"/>
</dbReference>
<evidence type="ECO:0000256" key="4">
    <source>
        <dbReference type="ARBA" id="ARBA00022679"/>
    </source>
</evidence>
<dbReference type="GO" id="GO:0005524">
    <property type="term" value="F:ATP binding"/>
    <property type="evidence" value="ECO:0007669"/>
    <property type="project" value="UniProtKB-KW"/>
</dbReference>
<dbReference type="InterPro" id="IPR001263">
    <property type="entry name" value="PI3K_accessory_dom"/>
</dbReference>
<proteinExistence type="inferred from homology"/>
<evidence type="ECO:0000256" key="6">
    <source>
        <dbReference type="ARBA" id="ARBA00022777"/>
    </source>
</evidence>
<keyword evidence="5" id="KW-0547">Nucleotide-binding</keyword>
<evidence type="ECO:0000256" key="5">
    <source>
        <dbReference type="ARBA" id="ARBA00022741"/>
    </source>
</evidence>
<evidence type="ECO:0000313" key="10">
    <source>
        <dbReference type="EMBL" id="RPB07597.1"/>
    </source>
</evidence>
<dbReference type="Pfam" id="PF00454">
    <property type="entry name" value="PI3_PI4_kinase"/>
    <property type="match status" value="1"/>
</dbReference>
<comment type="similarity">
    <text evidence="2">Belongs to the PI3/PI4-kinase family. Type III PI4K subfamily.</text>
</comment>
<accession>A0A3N4KAQ9</accession>
<keyword evidence="4" id="KW-0808">Transferase</keyword>
<dbReference type="InterPro" id="IPR011009">
    <property type="entry name" value="Kinase-like_dom_sf"/>
</dbReference>
<evidence type="ECO:0000256" key="3">
    <source>
        <dbReference type="ARBA" id="ARBA00012169"/>
    </source>
</evidence>
<dbReference type="SUPFAM" id="SSF48371">
    <property type="entry name" value="ARM repeat"/>
    <property type="match status" value="2"/>
</dbReference>
<organism evidence="10 11">
    <name type="scientific">Morchella conica CCBAS932</name>
    <dbReference type="NCBI Taxonomy" id="1392247"/>
    <lineage>
        <taxon>Eukaryota</taxon>
        <taxon>Fungi</taxon>
        <taxon>Dikarya</taxon>
        <taxon>Ascomycota</taxon>
        <taxon>Pezizomycotina</taxon>
        <taxon>Pezizomycetes</taxon>
        <taxon>Pezizales</taxon>
        <taxon>Morchellaceae</taxon>
        <taxon>Morchella</taxon>
    </lineage>
</organism>